<dbReference type="InterPro" id="IPR000160">
    <property type="entry name" value="GGDEF_dom"/>
</dbReference>
<evidence type="ECO:0000259" key="1">
    <source>
        <dbReference type="PROSITE" id="PS50887"/>
    </source>
</evidence>
<dbReference type="PANTHER" id="PTHR45138">
    <property type="entry name" value="REGULATORY COMPONENTS OF SENSORY TRANSDUCTION SYSTEM"/>
    <property type="match status" value="1"/>
</dbReference>
<gene>
    <name evidence="2" type="ORF">UFOPK3992_00739</name>
</gene>
<organism evidence="2">
    <name type="scientific">freshwater metagenome</name>
    <dbReference type="NCBI Taxonomy" id="449393"/>
    <lineage>
        <taxon>unclassified sequences</taxon>
        <taxon>metagenomes</taxon>
        <taxon>ecological metagenomes</taxon>
    </lineage>
</organism>
<evidence type="ECO:0000313" key="2">
    <source>
        <dbReference type="EMBL" id="CAB5002597.1"/>
    </source>
</evidence>
<dbReference type="InterPro" id="IPR050469">
    <property type="entry name" value="Diguanylate_Cyclase"/>
</dbReference>
<dbReference type="InterPro" id="IPR029787">
    <property type="entry name" value="Nucleotide_cyclase"/>
</dbReference>
<dbReference type="NCBIfam" id="TIGR00254">
    <property type="entry name" value="GGDEF"/>
    <property type="match status" value="1"/>
</dbReference>
<sequence length="386" mass="40785">MSSLMGAAVPATPPDIEALVQQRTAELVAKNEQLTRIAYTDNLTGLPNRTFLDERLARAFADSDLRGRVSFVMVDLNNLKGINDLLGHAAGDEALRVLAGIMRDACSTIDGATVARLGGDEFAVLAEGTPALLVFETACAIAELAFERLPSGAAVGLACAERLGERVVTSDDLLKLADAAQYLAKRTHSTVPVVANPDFAHPAAQSASQRRAFRGAPDDTERLFADVARALDGLPHRDVASPLRCAASVLAGPANVSAWTISSIAPGDDRFKTVHSDVSQIPATHSHSFHAHFDDPDGYLTADYPHSQHAAAGGLVIVRADDDAADRTERALVESGGFSSMVMAGGRDSSGHLWLLEAYSNDRGFQAEMYALPFRAGVALAITGSE</sequence>
<dbReference type="Pfam" id="PF00990">
    <property type="entry name" value="GGDEF"/>
    <property type="match status" value="1"/>
</dbReference>
<dbReference type="SUPFAM" id="SSF55073">
    <property type="entry name" value="Nucleotide cyclase"/>
    <property type="match status" value="1"/>
</dbReference>
<dbReference type="InterPro" id="IPR043128">
    <property type="entry name" value="Rev_trsase/Diguanyl_cyclase"/>
</dbReference>
<protein>
    <submittedName>
        <fullName evidence="2">Unannotated protein</fullName>
    </submittedName>
</protein>
<feature type="domain" description="GGDEF" evidence="1">
    <location>
        <begin position="67"/>
        <end position="197"/>
    </location>
</feature>
<dbReference type="CDD" id="cd01949">
    <property type="entry name" value="GGDEF"/>
    <property type="match status" value="1"/>
</dbReference>
<reference evidence="2" key="1">
    <citation type="submission" date="2020-05" db="EMBL/GenBank/DDBJ databases">
        <authorList>
            <person name="Chiriac C."/>
            <person name="Salcher M."/>
            <person name="Ghai R."/>
            <person name="Kavagutti S V."/>
        </authorList>
    </citation>
    <scope>NUCLEOTIDE SEQUENCE</scope>
</reference>
<proteinExistence type="predicted"/>
<accession>A0A6J7PB52</accession>
<dbReference type="EMBL" id="CAFBOZ010000089">
    <property type="protein sequence ID" value="CAB5002597.1"/>
    <property type="molecule type" value="Genomic_DNA"/>
</dbReference>
<dbReference type="Gene3D" id="3.30.70.270">
    <property type="match status" value="1"/>
</dbReference>
<dbReference type="PANTHER" id="PTHR45138:SF9">
    <property type="entry name" value="DIGUANYLATE CYCLASE DGCM-RELATED"/>
    <property type="match status" value="1"/>
</dbReference>
<dbReference type="PROSITE" id="PS50887">
    <property type="entry name" value="GGDEF"/>
    <property type="match status" value="1"/>
</dbReference>
<dbReference type="AlphaFoldDB" id="A0A6J7PB52"/>
<name>A0A6J7PB52_9ZZZZ</name>
<dbReference type="SMART" id="SM00267">
    <property type="entry name" value="GGDEF"/>
    <property type="match status" value="1"/>
</dbReference>
<dbReference type="GO" id="GO:0052621">
    <property type="term" value="F:diguanylate cyclase activity"/>
    <property type="evidence" value="ECO:0007669"/>
    <property type="project" value="TreeGrafter"/>
</dbReference>